<evidence type="ECO:0000256" key="1">
    <source>
        <dbReference type="SAM" id="MobiDB-lite"/>
    </source>
</evidence>
<feature type="region of interest" description="Disordered" evidence="1">
    <location>
        <begin position="469"/>
        <end position="495"/>
    </location>
</feature>
<accession>A0A2S4W2N5</accession>
<feature type="compositionally biased region" description="Low complexity" evidence="1">
    <location>
        <begin position="72"/>
        <end position="100"/>
    </location>
</feature>
<organism evidence="2 3">
    <name type="scientific">Puccinia striiformis</name>
    <dbReference type="NCBI Taxonomy" id="27350"/>
    <lineage>
        <taxon>Eukaryota</taxon>
        <taxon>Fungi</taxon>
        <taxon>Dikarya</taxon>
        <taxon>Basidiomycota</taxon>
        <taxon>Pucciniomycotina</taxon>
        <taxon>Pucciniomycetes</taxon>
        <taxon>Pucciniales</taxon>
        <taxon>Pucciniaceae</taxon>
        <taxon>Puccinia</taxon>
    </lineage>
</organism>
<dbReference type="VEuPathDB" id="FungiDB:PSHT_13985"/>
<name>A0A2S4W2N5_9BASI</name>
<evidence type="ECO:0000313" key="2">
    <source>
        <dbReference type="EMBL" id="POW16053.1"/>
    </source>
</evidence>
<feature type="region of interest" description="Disordered" evidence="1">
    <location>
        <begin position="72"/>
        <end position="107"/>
    </location>
</feature>
<proteinExistence type="predicted"/>
<dbReference type="EMBL" id="PKSL01000009">
    <property type="protein sequence ID" value="POW16053.1"/>
    <property type="molecule type" value="Genomic_DNA"/>
</dbReference>
<sequence>MNHSNFFRASTCAPNFSNGPNASTHAENPTSFVSHDLVVPNHDQNRLNAIEEENRKLKAELESLKSLFHNVTLNKSDSNNSTNSTPPSKKSKSKSLTPQSLKKKTNSSNHDLEAIELDHISRKLLSTCYDLARCLMNRENATALVPDPPSVLERRKIEGYFGVSPNAPSDSAGIRIQQRDLVAISSTPKIDQDYIDYIHGTMRRWGITRFTMDWNRHYDDRFNQIMCQFFIRVWKWGLAFGRFGPLVQNEAASLDMDELILMAIYWRHSKSLRRYYKRGQKGDETLASDQAKNTQRQSLKRKSVLRQLYLQQQGVHISFIEPFDDKDANSDDEITVVNDTPVASPKSPFWRSQRATEFIDWIEAKRRSQRISTTTLNKKMTYGVKATLRPRHRPNPPIPDPDALIPTGRPEDWYRPEFLATLTFADRKKLEVRPPIFNSIGDFDYILPQTEENFHKYPDVPHIDTINGNSSESDECEFEENANPMIKIEEDEEML</sequence>
<evidence type="ECO:0000313" key="3">
    <source>
        <dbReference type="Proteomes" id="UP000239156"/>
    </source>
</evidence>
<reference evidence="2" key="1">
    <citation type="submission" date="2017-12" db="EMBL/GenBank/DDBJ databases">
        <title>Gene loss provides genomic basis for host adaptation in cereal stripe rust fungi.</title>
        <authorList>
            <person name="Xia C."/>
        </authorList>
    </citation>
    <scope>NUCLEOTIDE SEQUENCE [LARGE SCALE GENOMIC DNA]</scope>
    <source>
        <strain evidence="2">93-210</strain>
    </source>
</reference>
<feature type="region of interest" description="Disordered" evidence="1">
    <location>
        <begin position="1"/>
        <end position="28"/>
    </location>
</feature>
<keyword evidence="3" id="KW-1185">Reference proteome</keyword>
<dbReference type="AlphaFoldDB" id="A0A2S4W2N5"/>
<comment type="caution">
    <text evidence="2">The sequence shown here is derived from an EMBL/GenBank/DDBJ whole genome shotgun (WGS) entry which is preliminary data.</text>
</comment>
<protein>
    <submittedName>
        <fullName evidence="2">Uncharacterized protein</fullName>
    </submittedName>
</protein>
<gene>
    <name evidence="2" type="ORF">PSTT_01701</name>
</gene>
<dbReference type="VEuPathDB" id="FungiDB:PSTT_01701"/>
<dbReference type="Proteomes" id="UP000239156">
    <property type="component" value="Unassembled WGS sequence"/>
</dbReference>